<dbReference type="GO" id="GO:0005096">
    <property type="term" value="F:GTPase activator activity"/>
    <property type="evidence" value="ECO:0007669"/>
    <property type="project" value="TreeGrafter"/>
</dbReference>
<dbReference type="Proteomes" id="UP001497623">
    <property type="component" value="Unassembled WGS sequence"/>
</dbReference>
<dbReference type="GO" id="GO:0010508">
    <property type="term" value="P:positive regulation of autophagy"/>
    <property type="evidence" value="ECO:0007669"/>
    <property type="project" value="TreeGrafter"/>
</dbReference>
<evidence type="ECO:0000313" key="3">
    <source>
        <dbReference type="Proteomes" id="UP001497623"/>
    </source>
</evidence>
<reference evidence="2 3" key="1">
    <citation type="submission" date="2024-05" db="EMBL/GenBank/DDBJ databases">
        <authorList>
            <person name="Wallberg A."/>
        </authorList>
    </citation>
    <scope>NUCLEOTIDE SEQUENCE [LARGE SCALE GENOMIC DNA]</scope>
</reference>
<name>A0AAV2QN03_MEGNR</name>
<comment type="caution">
    <text evidence="2">The sequence shown here is derived from an EMBL/GenBank/DDBJ whole genome shotgun (WGS) entry which is preliminary data.</text>
</comment>
<dbReference type="GO" id="GO:0005774">
    <property type="term" value="C:vacuolar membrane"/>
    <property type="evidence" value="ECO:0007669"/>
    <property type="project" value="TreeGrafter"/>
</dbReference>
<proteinExistence type="inferred from homology"/>
<protein>
    <submittedName>
        <fullName evidence="2">Uncharacterized protein</fullName>
    </submittedName>
</protein>
<sequence>SMTYGVSVRDLCIRFNPQSLNIDERKLVQFGLLHNIIRRLNQYPVFSASDAGFSSPSKQSNVQTALYKMSNGLHSIDEMCCKLGLTHKEVFDRLERDNNIIILWK</sequence>
<gene>
    <name evidence="2" type="ORF">MNOR_LOCUS13874</name>
</gene>
<dbReference type="PANTHER" id="PTHR12991:SF10">
    <property type="entry name" value="GATOR COMPLEX PROTEIN NPRL2"/>
    <property type="match status" value="1"/>
</dbReference>
<accession>A0AAV2QN03</accession>
<evidence type="ECO:0000313" key="2">
    <source>
        <dbReference type="EMBL" id="CAL4089688.1"/>
    </source>
</evidence>
<dbReference type="Pfam" id="PF06218">
    <property type="entry name" value="NPR2"/>
    <property type="match status" value="1"/>
</dbReference>
<evidence type="ECO:0000256" key="1">
    <source>
        <dbReference type="ARBA" id="ARBA00008433"/>
    </source>
</evidence>
<dbReference type="InterPro" id="IPR009348">
    <property type="entry name" value="NPR2-like"/>
</dbReference>
<dbReference type="PANTHER" id="PTHR12991">
    <property type="entry name" value="NITROGEN PERMEASE REGULATOR 2/TUMOR SUPPRESSOR CANDIDATE 4"/>
    <property type="match status" value="1"/>
</dbReference>
<dbReference type="EMBL" id="CAXKWB010008115">
    <property type="protein sequence ID" value="CAL4089688.1"/>
    <property type="molecule type" value="Genomic_DNA"/>
</dbReference>
<dbReference type="GO" id="GO:1904262">
    <property type="term" value="P:negative regulation of TORC1 signaling"/>
    <property type="evidence" value="ECO:0007669"/>
    <property type="project" value="TreeGrafter"/>
</dbReference>
<dbReference type="AlphaFoldDB" id="A0AAV2QN03"/>
<dbReference type="GO" id="GO:0034198">
    <property type="term" value="P:cellular response to amino acid starvation"/>
    <property type="evidence" value="ECO:0007669"/>
    <property type="project" value="TreeGrafter"/>
</dbReference>
<dbReference type="GO" id="GO:1990130">
    <property type="term" value="C:GATOR1 complex"/>
    <property type="evidence" value="ECO:0007669"/>
    <property type="project" value="TreeGrafter"/>
</dbReference>
<feature type="non-terminal residue" evidence="2">
    <location>
        <position position="1"/>
    </location>
</feature>
<comment type="similarity">
    <text evidence="1">Belongs to the NPR2 family.</text>
</comment>
<keyword evidence="3" id="KW-1185">Reference proteome</keyword>
<organism evidence="2 3">
    <name type="scientific">Meganyctiphanes norvegica</name>
    <name type="common">Northern krill</name>
    <name type="synonym">Thysanopoda norvegica</name>
    <dbReference type="NCBI Taxonomy" id="48144"/>
    <lineage>
        <taxon>Eukaryota</taxon>
        <taxon>Metazoa</taxon>
        <taxon>Ecdysozoa</taxon>
        <taxon>Arthropoda</taxon>
        <taxon>Crustacea</taxon>
        <taxon>Multicrustacea</taxon>
        <taxon>Malacostraca</taxon>
        <taxon>Eumalacostraca</taxon>
        <taxon>Eucarida</taxon>
        <taxon>Euphausiacea</taxon>
        <taxon>Euphausiidae</taxon>
        <taxon>Meganyctiphanes</taxon>
    </lineage>
</organism>